<proteinExistence type="predicted"/>
<dbReference type="EC" id="2.7.13.3" evidence="3"/>
<evidence type="ECO:0000256" key="4">
    <source>
        <dbReference type="ARBA" id="ARBA00022553"/>
    </source>
</evidence>
<evidence type="ECO:0000256" key="1">
    <source>
        <dbReference type="ARBA" id="ARBA00000085"/>
    </source>
</evidence>
<comment type="catalytic activity">
    <reaction evidence="1">
        <text>ATP + protein L-histidine = ADP + protein N-phospho-L-histidine.</text>
        <dbReference type="EC" id="2.7.13.3"/>
    </reaction>
</comment>
<dbReference type="Proteomes" id="UP000672039">
    <property type="component" value="Chromosome"/>
</dbReference>
<reference evidence="12 13" key="1">
    <citation type="submission" date="2021-04" db="EMBL/GenBank/DDBJ databases">
        <title>Genomics, taxonomy and metabolism of representatives of sulfur bacteria of the genus Thiothrix: Thiothrix fructosivorans QT, Thiothrix unzii A1T and three new species, Thiothrix subterranea sp. nov., Thiothrix litoralis sp. nov. and 'Candidatus Thiothrix anitrata' sp. nov.</title>
        <authorList>
            <person name="Ravin N.V."/>
            <person name="Smolyakov D."/>
            <person name="Rudenko T.S."/>
            <person name="Mardanov A.V."/>
            <person name="Beletsky A.V."/>
            <person name="Markov N.D."/>
            <person name="Fomenkov A.I."/>
            <person name="Roberts R.J."/>
            <person name="Karnachuk O.V."/>
            <person name="Novikov A."/>
            <person name="Grabovich M.Y."/>
        </authorList>
    </citation>
    <scope>NUCLEOTIDE SEQUENCE [LARGE SCALE GENOMIC DNA]</scope>
    <source>
        <strain evidence="12 13">AS</strain>
    </source>
</reference>
<dbReference type="PANTHER" id="PTHR45436">
    <property type="entry name" value="SENSOR HISTIDINE KINASE YKOH"/>
    <property type="match status" value="1"/>
</dbReference>
<dbReference type="InterPro" id="IPR005467">
    <property type="entry name" value="His_kinase_dom"/>
</dbReference>
<dbReference type="InterPro" id="IPR050428">
    <property type="entry name" value="TCS_sensor_his_kinase"/>
</dbReference>
<evidence type="ECO:0000259" key="11">
    <source>
        <dbReference type="PROSITE" id="PS50109"/>
    </source>
</evidence>
<dbReference type="GO" id="GO:0016301">
    <property type="term" value="F:kinase activity"/>
    <property type="evidence" value="ECO:0007669"/>
    <property type="project" value="UniProtKB-KW"/>
</dbReference>
<evidence type="ECO:0000256" key="3">
    <source>
        <dbReference type="ARBA" id="ARBA00012438"/>
    </source>
</evidence>
<dbReference type="RefSeq" id="WP_210222680.1">
    <property type="nucleotide sequence ID" value="NZ_CP072801.1"/>
</dbReference>
<accession>A0ABX7WVQ4</accession>
<gene>
    <name evidence="12" type="ORF">J9253_20630</name>
</gene>
<evidence type="ECO:0000313" key="13">
    <source>
        <dbReference type="Proteomes" id="UP000672039"/>
    </source>
</evidence>
<feature type="transmembrane region" description="Helical" evidence="10">
    <location>
        <begin position="57"/>
        <end position="78"/>
    </location>
</feature>
<name>A0ABX7WVQ4_9GAMM</name>
<dbReference type="PANTHER" id="PTHR45436:SF5">
    <property type="entry name" value="SENSOR HISTIDINE KINASE TRCS"/>
    <property type="match status" value="1"/>
</dbReference>
<evidence type="ECO:0000256" key="2">
    <source>
        <dbReference type="ARBA" id="ARBA00004370"/>
    </source>
</evidence>
<evidence type="ECO:0000256" key="5">
    <source>
        <dbReference type="ARBA" id="ARBA00022679"/>
    </source>
</evidence>
<evidence type="ECO:0000256" key="10">
    <source>
        <dbReference type="SAM" id="Phobius"/>
    </source>
</evidence>
<feature type="transmembrane region" description="Helical" evidence="10">
    <location>
        <begin position="12"/>
        <end position="30"/>
    </location>
</feature>
<organism evidence="12 13">
    <name type="scientific">Thiothrix litoralis</name>
    <dbReference type="NCBI Taxonomy" id="2891210"/>
    <lineage>
        <taxon>Bacteria</taxon>
        <taxon>Pseudomonadati</taxon>
        <taxon>Pseudomonadota</taxon>
        <taxon>Gammaproteobacteria</taxon>
        <taxon>Thiotrichales</taxon>
        <taxon>Thiotrichaceae</taxon>
        <taxon>Thiothrix</taxon>
    </lineage>
</organism>
<keyword evidence="9 10" id="KW-0472">Membrane</keyword>
<keyword evidence="7 12" id="KW-0418">Kinase</keyword>
<protein>
    <recommendedName>
        <fullName evidence="3">histidine kinase</fullName>
        <ecNumber evidence="3">2.7.13.3</ecNumber>
    </recommendedName>
</protein>
<dbReference type="PROSITE" id="PS50109">
    <property type="entry name" value="HIS_KIN"/>
    <property type="match status" value="1"/>
</dbReference>
<evidence type="ECO:0000256" key="9">
    <source>
        <dbReference type="ARBA" id="ARBA00023136"/>
    </source>
</evidence>
<dbReference type="InterPro" id="IPR003594">
    <property type="entry name" value="HATPase_dom"/>
</dbReference>
<evidence type="ECO:0000256" key="6">
    <source>
        <dbReference type="ARBA" id="ARBA00022692"/>
    </source>
</evidence>
<evidence type="ECO:0000256" key="7">
    <source>
        <dbReference type="ARBA" id="ARBA00022777"/>
    </source>
</evidence>
<dbReference type="Gene3D" id="1.10.287.130">
    <property type="match status" value="1"/>
</dbReference>
<dbReference type="InterPro" id="IPR036890">
    <property type="entry name" value="HATPase_C_sf"/>
</dbReference>
<keyword evidence="5" id="KW-0808">Transferase</keyword>
<dbReference type="PRINTS" id="PR00344">
    <property type="entry name" value="BCTRLSENSOR"/>
</dbReference>
<evidence type="ECO:0000313" key="12">
    <source>
        <dbReference type="EMBL" id="QTR46343.1"/>
    </source>
</evidence>
<dbReference type="Gene3D" id="3.30.565.10">
    <property type="entry name" value="Histidine kinase-like ATPase, C-terminal domain"/>
    <property type="match status" value="1"/>
</dbReference>
<keyword evidence="6 10" id="KW-0812">Transmembrane</keyword>
<keyword evidence="8 10" id="KW-1133">Transmembrane helix</keyword>
<keyword evidence="13" id="KW-1185">Reference proteome</keyword>
<evidence type="ECO:0000256" key="8">
    <source>
        <dbReference type="ARBA" id="ARBA00022989"/>
    </source>
</evidence>
<feature type="domain" description="Histidine kinase" evidence="11">
    <location>
        <begin position="138"/>
        <end position="338"/>
    </location>
</feature>
<keyword evidence="4" id="KW-0597">Phosphoprotein</keyword>
<comment type="subcellular location">
    <subcellularLocation>
        <location evidence="2">Membrane</location>
    </subcellularLocation>
</comment>
<dbReference type="EMBL" id="CP072801">
    <property type="protein sequence ID" value="QTR46343.1"/>
    <property type="molecule type" value="Genomic_DNA"/>
</dbReference>
<dbReference type="Pfam" id="PF02518">
    <property type="entry name" value="HATPase_c"/>
    <property type="match status" value="1"/>
</dbReference>
<dbReference type="SUPFAM" id="SSF55874">
    <property type="entry name" value="ATPase domain of HSP90 chaperone/DNA topoisomerase II/histidine kinase"/>
    <property type="match status" value="1"/>
</dbReference>
<dbReference type="InterPro" id="IPR004358">
    <property type="entry name" value="Sig_transdc_His_kin-like_C"/>
</dbReference>
<dbReference type="SMART" id="SM00387">
    <property type="entry name" value="HATPase_c"/>
    <property type="match status" value="1"/>
</dbReference>
<sequence length="338" mass="37585">MTSLERQLQINLAMTLIAVMALIWVVGSQFPRFAPHAYTVAESTGMPVSERPQRFKWVFPILAAGGIALILGIQGVVIRRTFRRLDRIRAEVRELEAGKLSMLSEDVPAEIYPIIHEFNHILSLMQERLERSRNSLGNLAHALKAPLNLLVQYLDQEPDANHNQQAQLQAERIRQLTERELKRARMAGLGNTTQRFDPRAELPTLVDVLARIHHKSPRSIALDIAPDITRFGDREDMLELVGNLLDNACKWATQHVRCQLACVDAHILITVEDDGAGRSAAELQQMAARGVRLDESVEGHGLGLSICKDIVKLYGGELAFGRSAALGGLQVTVALPQR</sequence>